<dbReference type="RefSeq" id="WP_160630906.1">
    <property type="nucleotide sequence ID" value="NZ_WWNE01000003.1"/>
</dbReference>
<accession>A0A6N9NDD1</accession>
<organism evidence="2 3">
    <name type="scientific">Acidiluteibacter ferrifornacis</name>
    <dbReference type="NCBI Taxonomy" id="2692424"/>
    <lineage>
        <taxon>Bacteria</taxon>
        <taxon>Pseudomonadati</taxon>
        <taxon>Bacteroidota</taxon>
        <taxon>Flavobacteriia</taxon>
        <taxon>Flavobacteriales</taxon>
        <taxon>Cryomorphaceae</taxon>
        <taxon>Acidiluteibacter</taxon>
    </lineage>
</organism>
<gene>
    <name evidence="2" type="ORF">GQN54_00560</name>
</gene>
<evidence type="ECO:0000313" key="3">
    <source>
        <dbReference type="Proteomes" id="UP000470771"/>
    </source>
</evidence>
<proteinExistence type="predicted"/>
<protein>
    <recommendedName>
        <fullName evidence="4">Lipoprotein</fullName>
    </recommendedName>
</protein>
<name>A0A6N9NDD1_9FLAO</name>
<dbReference type="Gene3D" id="1.10.287.2610">
    <property type="match status" value="1"/>
</dbReference>
<keyword evidence="1" id="KW-0175">Coiled coil</keyword>
<reference evidence="2 3" key="1">
    <citation type="submission" date="2019-12" db="EMBL/GenBank/DDBJ databases">
        <authorList>
            <person name="Zhao J."/>
        </authorList>
    </citation>
    <scope>NUCLEOTIDE SEQUENCE [LARGE SCALE GENOMIC DNA]</scope>
    <source>
        <strain evidence="2 3">S-15</strain>
    </source>
</reference>
<dbReference type="Proteomes" id="UP000470771">
    <property type="component" value="Unassembled WGS sequence"/>
</dbReference>
<feature type="coiled-coil region" evidence="1">
    <location>
        <begin position="15"/>
        <end position="63"/>
    </location>
</feature>
<dbReference type="PROSITE" id="PS51257">
    <property type="entry name" value="PROKAR_LIPOPROTEIN"/>
    <property type="match status" value="1"/>
</dbReference>
<comment type="caution">
    <text evidence="2">The sequence shown here is derived from an EMBL/GenBank/DDBJ whole genome shotgun (WGS) entry which is preliminary data.</text>
</comment>
<dbReference type="EMBL" id="WWNE01000003">
    <property type="protein sequence ID" value="NBG64586.1"/>
    <property type="molecule type" value="Genomic_DNA"/>
</dbReference>
<evidence type="ECO:0008006" key="4">
    <source>
        <dbReference type="Google" id="ProtNLM"/>
    </source>
</evidence>
<evidence type="ECO:0000313" key="2">
    <source>
        <dbReference type="EMBL" id="NBG64586.1"/>
    </source>
</evidence>
<keyword evidence="3" id="KW-1185">Reference proteome</keyword>
<sequence>MKKYVFGAIIVAFTIACNQEEVDKLNQENANLESQTISKDSTINEMMATFNIIQENLDEIKRRENLVEINTDGDAERSLGRTEKINRDLQRINQLMIENKNLIASLNKKSKASGAKLSEFERMIANLNKRVKDKDGEISRLKEELEGMNFKVKELNQSIDELALENMRKQKELEANIDELNTAYFAYGTYEELNSKNVLTKEGGFLGLGKQEALKDGFNTEYFSIIDKTKTKSFLIYSKKAELVTNHPKGSYKFIGDDKRIDSLVITDPDSFWKASKYMVVLVD</sequence>
<feature type="coiled-coil region" evidence="1">
    <location>
        <begin position="117"/>
        <end position="183"/>
    </location>
</feature>
<dbReference type="AlphaFoldDB" id="A0A6N9NDD1"/>
<evidence type="ECO:0000256" key="1">
    <source>
        <dbReference type="SAM" id="Coils"/>
    </source>
</evidence>